<dbReference type="Pfam" id="PF01674">
    <property type="entry name" value="Lipase_2"/>
    <property type="match status" value="1"/>
</dbReference>
<evidence type="ECO:0000313" key="5">
    <source>
        <dbReference type="Proteomes" id="UP000186004"/>
    </source>
</evidence>
<dbReference type="InterPro" id="IPR040664">
    <property type="entry name" value="AFL_C"/>
</dbReference>
<feature type="chain" id="PRO_5038354174" evidence="1">
    <location>
        <begin position="19"/>
        <end position="442"/>
    </location>
</feature>
<feature type="domain" description="AFL C-terminal" evidence="2">
    <location>
        <begin position="214"/>
        <end position="308"/>
    </location>
</feature>
<dbReference type="RefSeq" id="WP_139338005.1">
    <property type="nucleotide sequence ID" value="NZ_FTNF01000008.1"/>
</dbReference>
<dbReference type="OrthoDB" id="8871309at2"/>
<protein>
    <submittedName>
        <fullName evidence="4">Lipase (Class 2)</fullName>
    </submittedName>
</protein>
<dbReference type="SUPFAM" id="SSF53474">
    <property type="entry name" value="alpha/beta-Hydrolases"/>
    <property type="match status" value="1"/>
</dbReference>
<accession>A0A1N6ZYV5</accession>
<evidence type="ECO:0000313" key="4">
    <source>
        <dbReference type="EMBL" id="SIR31995.1"/>
    </source>
</evidence>
<dbReference type="GO" id="GO:0016787">
    <property type="term" value="F:hydrolase activity"/>
    <property type="evidence" value="ECO:0007669"/>
    <property type="project" value="InterPro"/>
</dbReference>
<gene>
    <name evidence="4" type="ORF">SAMN05444858_108169</name>
</gene>
<dbReference type="GO" id="GO:0016042">
    <property type="term" value="P:lipid catabolic process"/>
    <property type="evidence" value="ECO:0007669"/>
    <property type="project" value="InterPro"/>
</dbReference>
<evidence type="ECO:0000259" key="3">
    <source>
        <dbReference type="Pfam" id="PF21768"/>
    </source>
</evidence>
<feature type="signal peptide" evidence="1">
    <location>
        <begin position="1"/>
        <end position="18"/>
    </location>
</feature>
<dbReference type="Gene3D" id="2.60.40.2200">
    <property type="match status" value="1"/>
</dbReference>
<dbReference type="PROSITE" id="PS51318">
    <property type="entry name" value="TAT"/>
    <property type="match status" value="1"/>
</dbReference>
<evidence type="ECO:0000259" key="2">
    <source>
        <dbReference type="Pfam" id="PF18067"/>
    </source>
</evidence>
<dbReference type="Pfam" id="PF21768">
    <property type="entry name" value="AF_1763-like_C"/>
    <property type="match status" value="1"/>
</dbReference>
<sequence length="442" mass="47541">MHTLRRRMLALLAGIAVAAGLSVTTAPPAAEASAGTSYRPVVFVHGSAGSASQFQTQAKRLASNGYPIDIIEAQEYDSPNVATILPQIYAELDARIDRLLNASGADKVDLLAHSLGTFVMQGYLGSSPTRAGRVAHYVNLDGRTAAAPPGGVPTLAIWGEGDPARAIAGATNVYFPGQSHTQTVSSEESFREIFRFFRGRAPHTTRIVPQLLGTARVSGRTVLFPSNVGVTGATLEVYPVSPLTGRRLSDRPAHRLPLAGDGSFGPIPVLATARYEFAIVRTDAPTHHFYFQPFLRSDAFVRLLTSRPGEGLSALIDTSDRHTALTIQRQKEWWGDQGGAGDQLWINGRSVLNAANAPRAKRTIGIFAFDDGSDRVTDLTAPLPEFFSQTFMTGMDVFIPAEPAHLGLVSIGVDQRGGGFELINVPNWRSSEHRVTVNVDDF</sequence>
<dbReference type="Pfam" id="PF18067">
    <property type="entry name" value="Lipase_C"/>
    <property type="match status" value="1"/>
</dbReference>
<dbReference type="InterPro" id="IPR049036">
    <property type="entry name" value="AF_1763-like_C"/>
</dbReference>
<keyword evidence="1" id="KW-0732">Signal</keyword>
<dbReference type="Gene3D" id="2.60.40.2190">
    <property type="match status" value="1"/>
</dbReference>
<dbReference type="Proteomes" id="UP000186004">
    <property type="component" value="Unassembled WGS sequence"/>
</dbReference>
<dbReference type="Gene3D" id="3.40.50.1820">
    <property type="entry name" value="alpha/beta hydrolase"/>
    <property type="match status" value="1"/>
</dbReference>
<reference evidence="4 5" key="1">
    <citation type="submission" date="2017-01" db="EMBL/GenBank/DDBJ databases">
        <authorList>
            <person name="Mah S.A."/>
            <person name="Swanson W.J."/>
            <person name="Moy G.W."/>
            <person name="Vacquier V.D."/>
        </authorList>
    </citation>
    <scope>NUCLEOTIDE SEQUENCE [LARGE SCALE GENOMIC DNA]</scope>
    <source>
        <strain evidence="4 5">DSM 45758</strain>
    </source>
</reference>
<organism evidence="4 5">
    <name type="scientific">Micromonospora avicenniae</name>
    <dbReference type="NCBI Taxonomy" id="1198245"/>
    <lineage>
        <taxon>Bacteria</taxon>
        <taxon>Bacillati</taxon>
        <taxon>Actinomycetota</taxon>
        <taxon>Actinomycetes</taxon>
        <taxon>Micromonosporales</taxon>
        <taxon>Micromonosporaceae</taxon>
        <taxon>Micromonospora</taxon>
    </lineage>
</organism>
<dbReference type="AlphaFoldDB" id="A0A1N6ZYV5"/>
<keyword evidence="5" id="KW-1185">Reference proteome</keyword>
<evidence type="ECO:0000256" key="1">
    <source>
        <dbReference type="SAM" id="SignalP"/>
    </source>
</evidence>
<feature type="domain" description="AF-1763-like C-terminal" evidence="3">
    <location>
        <begin position="328"/>
        <end position="441"/>
    </location>
</feature>
<dbReference type="InterPro" id="IPR006311">
    <property type="entry name" value="TAT_signal"/>
</dbReference>
<name>A0A1N6ZYV5_9ACTN</name>
<dbReference type="InterPro" id="IPR002918">
    <property type="entry name" value="Lipase_EstA/Esterase_EstB"/>
</dbReference>
<dbReference type="EMBL" id="FTNF01000008">
    <property type="protein sequence ID" value="SIR31995.1"/>
    <property type="molecule type" value="Genomic_DNA"/>
</dbReference>
<proteinExistence type="predicted"/>
<dbReference type="STRING" id="1198245.SAMN05444858_108169"/>
<dbReference type="InterPro" id="IPR029058">
    <property type="entry name" value="AB_hydrolase_fold"/>
</dbReference>